<organism evidence="3 4">
    <name type="scientific">Methanococcoides burtonii (strain DSM 6242 / NBRC 107633 / OCM 468 / ACE-M)</name>
    <dbReference type="NCBI Taxonomy" id="259564"/>
    <lineage>
        <taxon>Archaea</taxon>
        <taxon>Methanobacteriati</taxon>
        <taxon>Methanobacteriota</taxon>
        <taxon>Stenosarchaea group</taxon>
        <taxon>Methanomicrobia</taxon>
        <taxon>Methanosarcinales</taxon>
        <taxon>Methanosarcinaceae</taxon>
        <taxon>Methanococcoides</taxon>
    </lineage>
</organism>
<evidence type="ECO:0000256" key="1">
    <source>
        <dbReference type="ARBA" id="ARBA00022801"/>
    </source>
</evidence>
<sequence length="250" mass="28088">MDMKITFLGTGVAIPQKDRVQSGVLIEYGENKVLFDCGGGILNRIFESGVLHTEIDTIVLSHLHLDHVADVMCLLKANWLCEKLDAVIYGPVGTQEWLGRLMAIYPYMKVKVNVEVREVVAGEEFELSQGCNVRCTDGIHSVPSLGYRVEHDGEVVVYSGDTEPCDSIMKLAQGADMLIHECSFPLDFPMTNHATPDMLRPYLENSDISKVYLTHLYPHMQGHEKETLEYIKEKYEGEVHIASDLMTVEL</sequence>
<dbReference type="InterPro" id="IPR044094">
    <property type="entry name" value="AtsA-like_MBL-fold"/>
</dbReference>
<dbReference type="HOGENOM" id="CLU_031317_0_2_2"/>
<dbReference type="Pfam" id="PF23023">
    <property type="entry name" value="Anti-Pycsar_Apyc1"/>
    <property type="match status" value="1"/>
</dbReference>
<feature type="domain" description="Metallo-beta-lactamase" evidence="2">
    <location>
        <begin position="20"/>
        <end position="215"/>
    </location>
</feature>
<dbReference type="EMBL" id="CP000300">
    <property type="protein sequence ID" value="ABE51647.1"/>
    <property type="molecule type" value="Genomic_DNA"/>
</dbReference>
<dbReference type="Proteomes" id="UP000001979">
    <property type="component" value="Chromosome"/>
</dbReference>
<accession>Q12Y29</accession>
<dbReference type="CDD" id="cd07719">
    <property type="entry name" value="arylsulfatase_AtsA-like_MBL-fold"/>
    <property type="match status" value="1"/>
</dbReference>
<dbReference type="AlphaFoldDB" id="Q12Y29"/>
<dbReference type="SUPFAM" id="SSF56281">
    <property type="entry name" value="Metallo-hydrolase/oxidoreductase"/>
    <property type="match status" value="1"/>
</dbReference>
<reference evidence="4" key="1">
    <citation type="journal article" date="2009" name="ISME J.">
        <title>The genome sequence of the psychrophilic archaeon, Methanococcoides burtonii: the role of genome evolution in cold adaptation.</title>
        <authorList>
            <person name="Allen M.A."/>
            <person name="Lauro F.M."/>
            <person name="Williams T.J."/>
            <person name="Burg D."/>
            <person name="Siddiqui K.S."/>
            <person name="De Francisci D."/>
            <person name="Chong K.W."/>
            <person name="Pilak O."/>
            <person name="Chew H.H."/>
            <person name="De Maere M.Z."/>
            <person name="Ting L."/>
            <person name="Katrib M."/>
            <person name="Ng C."/>
            <person name="Sowers K.R."/>
            <person name="Galperin M.Y."/>
            <person name="Anderson I.J."/>
            <person name="Ivanova N."/>
            <person name="Dalin E."/>
            <person name="Martinez M."/>
            <person name="Lapidus A."/>
            <person name="Hauser L."/>
            <person name="Land M."/>
            <person name="Thomas T."/>
            <person name="Cavicchioli R."/>
        </authorList>
    </citation>
    <scope>NUCLEOTIDE SEQUENCE [LARGE SCALE GENOMIC DNA]</scope>
    <source>
        <strain evidence="4">DSM 6242 / NBRC 107633 / OCM 468 / ACE-M</strain>
    </source>
</reference>
<keyword evidence="1" id="KW-0378">Hydrolase</keyword>
<dbReference type="GO" id="GO:0042781">
    <property type="term" value="F:3'-tRNA processing endoribonuclease activity"/>
    <property type="evidence" value="ECO:0007669"/>
    <property type="project" value="TreeGrafter"/>
</dbReference>
<proteinExistence type="predicted"/>
<dbReference type="PANTHER" id="PTHR46018:SF3">
    <property type="entry name" value="ARYLSULFATASE"/>
    <property type="match status" value="1"/>
</dbReference>
<name>Q12Y29_METBU</name>
<dbReference type="InterPro" id="IPR001279">
    <property type="entry name" value="Metallo-B-lactamas"/>
</dbReference>
<dbReference type="InterPro" id="IPR036866">
    <property type="entry name" value="RibonucZ/Hydroxyglut_hydro"/>
</dbReference>
<dbReference type="RefSeq" id="WP_011498805.1">
    <property type="nucleotide sequence ID" value="NC_007955.1"/>
</dbReference>
<protein>
    <submittedName>
        <fullName evidence="3">Protein with beta-lactamase-like domain</fullName>
    </submittedName>
</protein>
<evidence type="ECO:0000313" key="4">
    <source>
        <dbReference type="Proteomes" id="UP000001979"/>
    </source>
</evidence>
<evidence type="ECO:0000259" key="2">
    <source>
        <dbReference type="SMART" id="SM00849"/>
    </source>
</evidence>
<keyword evidence="4" id="KW-1185">Reference proteome</keyword>
<gene>
    <name evidence="3" type="ordered locus">Mbur_0681</name>
</gene>
<dbReference type="KEGG" id="mbu:Mbur_0681"/>
<dbReference type="Gene3D" id="3.60.15.10">
    <property type="entry name" value="Ribonuclease Z/Hydroxyacylglutathione hydrolase-like"/>
    <property type="match status" value="1"/>
</dbReference>
<dbReference type="SMART" id="SM00849">
    <property type="entry name" value="Lactamase_B"/>
    <property type="match status" value="1"/>
</dbReference>
<dbReference type="GeneID" id="3998140"/>
<evidence type="ECO:0000313" key="3">
    <source>
        <dbReference type="EMBL" id="ABE51647.1"/>
    </source>
</evidence>
<dbReference type="PANTHER" id="PTHR46018">
    <property type="entry name" value="ZINC PHOSPHODIESTERASE ELAC PROTEIN 1"/>
    <property type="match status" value="1"/>
</dbReference>